<dbReference type="AntiFam" id="ANF00161">
    <property type="entry name" value="Shadow ORF (opposite leuA)"/>
</dbReference>
<accession>A0A3L6D6E1</accession>
<name>A0A3L6D6H2_MAIZE</name>
<feature type="transmembrane region" description="Helical" evidence="1">
    <location>
        <begin position="12"/>
        <end position="29"/>
    </location>
</feature>
<accession>A0A3L6D6H2</accession>
<protein>
    <submittedName>
        <fullName evidence="3">Uncharacterized protein</fullName>
    </submittedName>
</protein>
<keyword evidence="1" id="KW-1133">Transmembrane helix</keyword>
<evidence type="ECO:0000313" key="4">
    <source>
        <dbReference type="Proteomes" id="UP000251960"/>
    </source>
</evidence>
<comment type="caution">
    <text evidence="3">The sequence shown here is derived from an EMBL/GenBank/DDBJ whole genome shotgun (WGS) entry which is preliminary data.</text>
</comment>
<keyword evidence="1" id="KW-0812">Transmembrane</keyword>
<keyword evidence="1" id="KW-0472">Membrane</keyword>
<sequence length="95" mass="11050">MTSTPRRASWRAWMSFSVLVIVALGNYFPSHNVVSKKRMSDHRRGGYCCSRMHWSSAQRLTTLGDGLPAARTEMEGMASDGRWVWKVWRWWSSRV</sequence>
<reference evidence="3 4" key="1">
    <citation type="journal article" date="2018" name="Nat. Genet.">
        <title>Extensive intraspecific gene order and gene structural variations between Mo17 and other maize genomes.</title>
        <authorList>
            <person name="Sun S."/>
            <person name="Zhou Y."/>
            <person name="Chen J."/>
            <person name="Shi J."/>
            <person name="Zhao H."/>
            <person name="Zhao H."/>
            <person name="Song W."/>
            <person name="Zhang M."/>
            <person name="Cui Y."/>
            <person name="Dong X."/>
            <person name="Liu H."/>
            <person name="Ma X."/>
            <person name="Jiao Y."/>
            <person name="Wang B."/>
            <person name="Wei X."/>
            <person name="Stein J.C."/>
            <person name="Glaubitz J.C."/>
            <person name="Lu F."/>
            <person name="Yu G."/>
            <person name="Liang C."/>
            <person name="Fengler K."/>
            <person name="Li B."/>
            <person name="Rafalski A."/>
            <person name="Schnable P.S."/>
            <person name="Ware D.H."/>
            <person name="Buckler E.S."/>
            <person name="Lai J."/>
        </authorList>
    </citation>
    <scope>NUCLEOTIDE SEQUENCE [LARGE SCALE GENOMIC DNA]</scope>
    <source>
        <strain evidence="4">cv. Missouri 17</strain>
        <tissue evidence="3">Seedling</tissue>
    </source>
</reference>
<gene>
    <name evidence="2" type="ORF">Zm00014a_025575</name>
    <name evidence="3" type="ORF">Zm00014a_033496</name>
</gene>
<evidence type="ECO:0000256" key="1">
    <source>
        <dbReference type="SAM" id="Phobius"/>
    </source>
</evidence>
<evidence type="ECO:0000313" key="2">
    <source>
        <dbReference type="EMBL" id="PWZ04119.1"/>
    </source>
</evidence>
<organism evidence="3 4">
    <name type="scientific">Zea mays</name>
    <name type="common">Maize</name>
    <dbReference type="NCBI Taxonomy" id="4577"/>
    <lineage>
        <taxon>Eukaryota</taxon>
        <taxon>Viridiplantae</taxon>
        <taxon>Streptophyta</taxon>
        <taxon>Embryophyta</taxon>
        <taxon>Tracheophyta</taxon>
        <taxon>Spermatophyta</taxon>
        <taxon>Magnoliopsida</taxon>
        <taxon>Liliopsida</taxon>
        <taxon>Poales</taxon>
        <taxon>Poaceae</taxon>
        <taxon>PACMAD clade</taxon>
        <taxon>Panicoideae</taxon>
        <taxon>Andropogonodae</taxon>
        <taxon>Andropogoneae</taxon>
        <taxon>Tripsacinae</taxon>
        <taxon>Zea</taxon>
    </lineage>
</organism>
<dbReference type="AlphaFoldDB" id="A0A3L6D6H2"/>
<proteinExistence type="predicted"/>
<dbReference type="Proteomes" id="UP000251960">
    <property type="component" value="Unassembled WGS sequence"/>
</dbReference>
<dbReference type="EMBL" id="NCVQ01000857">
    <property type="protein sequence ID" value="PWZ04134.1"/>
    <property type="molecule type" value="Genomic_DNA"/>
</dbReference>
<dbReference type="EMBL" id="NCVQ01000884">
    <property type="protein sequence ID" value="PWZ04119.1"/>
    <property type="molecule type" value="Genomic_DNA"/>
</dbReference>
<evidence type="ECO:0000313" key="3">
    <source>
        <dbReference type="EMBL" id="PWZ04134.1"/>
    </source>
</evidence>